<protein>
    <submittedName>
        <fullName evidence="1">Uncharacterized protein</fullName>
    </submittedName>
</protein>
<evidence type="ECO:0000313" key="2">
    <source>
        <dbReference type="Proteomes" id="UP000044071"/>
    </source>
</evidence>
<proteinExistence type="predicted"/>
<dbReference type="Proteomes" id="UP000044071">
    <property type="component" value="Unassembled WGS sequence"/>
</dbReference>
<organism evidence="1 2">
    <name type="scientific">Legionella massiliensis</name>
    <dbReference type="NCBI Taxonomy" id="1034943"/>
    <lineage>
        <taxon>Bacteria</taxon>
        <taxon>Pseudomonadati</taxon>
        <taxon>Pseudomonadota</taxon>
        <taxon>Gammaproteobacteria</taxon>
        <taxon>Legionellales</taxon>
        <taxon>Legionellaceae</taxon>
        <taxon>Legionella</taxon>
    </lineage>
</organism>
<accession>A0A078KXW5</accession>
<name>A0A078KXW5_9GAMM</name>
<reference evidence="1 2" key="1">
    <citation type="submission" date="2014-06" db="EMBL/GenBank/DDBJ databases">
        <authorList>
            <person name="Urmite Genomes Urmite Genomes"/>
        </authorList>
    </citation>
    <scope>NUCLEOTIDE SEQUENCE [LARGE SCALE GENOMIC DNA]</scope>
</reference>
<gene>
    <name evidence="1" type="ORF">BN59_00863</name>
</gene>
<keyword evidence="2" id="KW-1185">Reference proteome</keyword>
<sequence>MFGMTGYVRVTAIKLREFVIPAKAGNHLYIGTVLS</sequence>
<dbReference type="AlphaFoldDB" id="A0A078KXW5"/>
<evidence type="ECO:0000313" key="1">
    <source>
        <dbReference type="EMBL" id="CDZ76589.1"/>
    </source>
</evidence>
<dbReference type="EMBL" id="CCSB01000001">
    <property type="protein sequence ID" value="CDZ76589.1"/>
    <property type="molecule type" value="Genomic_DNA"/>
</dbReference>